<feature type="compositionally biased region" description="Low complexity" evidence="3">
    <location>
        <begin position="942"/>
        <end position="963"/>
    </location>
</feature>
<dbReference type="PANTHER" id="PTHR10627:SF76">
    <property type="entry name" value="KH DOMAIN-CONTAINING PROTEIN YLL032C"/>
    <property type="match status" value="1"/>
</dbReference>
<dbReference type="AlphaFoldDB" id="A0A0F8DLH5"/>
<sequence>MNKLANVRWSDRMPPLSFRPQQAMAAPMPPPGTMNSMPNMGHVPMHPSPMQNATAGTHQMPLAITPRNPEFVQYSFNIPFTFDLAGPNTEDILHATQDAVMRWTHPAEAPDNVSVAELPVHVEHLRNLDQLCLDLSQSPLPVKAVVETTRVNVNNKPSRTVTVLLSGPPELVQKSRETIMNGTPIAMTCSTVDVDGKLVCDLKAGVLKQEVMEMLDSISHFTGVDIFLLGPKLSLLNLQSTEGRVDKRWRIAIYGDVGSVDHAKVHVLLRIDQMLGRALGSLKLEPIYHQPICGRHRKTIKLLESATGTSIYFPPHLLQLNRFYVSSAHRRDPSDIFITGETEDGINRAKAKLQELASLTRIDPKEVEIDCDKMDNILLSRLDKVRKIGDTYGTHIALPGLGTRRNRMTVRGADQAQCERTIREILDLTGQFYHGYWCMRPGSYSLPNEQAVSELLNNITATSGAEVMFDGELFTINGTDDAVKTAIKMISETEGFGDQPFSAHIKIELAVEHKEFVSGKKNGKLNKIIHMVQKIGLIHILFEGYNEYNFNIEVISQNYKALEAGISYVEQEMPASISFHVPDQYHKKIIGIGGHHIQSIMRKHSVFVKFSNAMDRGGAGREEDDLQVGNVVCRTPARNAQNLEAVKSEILEMVDEADSEYTSQIVSVDRLFQRRLLARLRDLDKMEKKYNCKILFPSTEQASDEVTVIGPQWNVPRCADELLGMVPDFHEMVLEKNESLSEFLDSAQFSQTLVTQLDNQEVSIEVRPCEEKTEDNGETVSLLLSFTRNNAAGLGEVIEQMLASMTSAGVDVKIHSGSLPRPKSDSFEDSLPFFNSKLLQNAPVPAPKESPVESLFVEEVTRGRNTLFDRLRKPGGISIASFLDRRKNSSHAVNPATLFTGSTNVSMTSLISIESTRSFHADRNPWNDSGVNLDDDNSSIMSVNATNNNGNNLVPPGSSSNNSTANPWALQPQLNPADAKLLPTISHPGDTTPRHLPRASGDSGRPSTSHSINSSGSGYPGPANGPTVRFP</sequence>
<organism evidence="5 6">
    <name type="scientific">Ceratocystis fimbriata f. sp. platani</name>
    <dbReference type="NCBI Taxonomy" id="88771"/>
    <lineage>
        <taxon>Eukaryota</taxon>
        <taxon>Fungi</taxon>
        <taxon>Dikarya</taxon>
        <taxon>Ascomycota</taxon>
        <taxon>Pezizomycotina</taxon>
        <taxon>Sordariomycetes</taxon>
        <taxon>Hypocreomycetidae</taxon>
        <taxon>Microascales</taxon>
        <taxon>Ceratocystidaceae</taxon>
        <taxon>Ceratocystis</taxon>
    </lineage>
</organism>
<dbReference type="PANTHER" id="PTHR10627">
    <property type="entry name" value="SCP160"/>
    <property type="match status" value="1"/>
</dbReference>
<dbReference type="OrthoDB" id="271862at2759"/>
<evidence type="ECO:0000256" key="3">
    <source>
        <dbReference type="SAM" id="MobiDB-lite"/>
    </source>
</evidence>
<dbReference type="InterPro" id="IPR056553">
    <property type="entry name" value="KH_Mug60-KHD4"/>
</dbReference>
<evidence type="ECO:0000313" key="5">
    <source>
        <dbReference type="EMBL" id="KKF96709.1"/>
    </source>
</evidence>
<dbReference type="Pfam" id="PF24563">
    <property type="entry name" value="KH_Mug60-KHD4"/>
    <property type="match status" value="1"/>
</dbReference>
<dbReference type="InterPro" id="IPR004087">
    <property type="entry name" value="KH_dom"/>
</dbReference>
<gene>
    <name evidence="5" type="ORF">CFO_g950</name>
</gene>
<evidence type="ECO:0000313" key="6">
    <source>
        <dbReference type="Proteomes" id="UP000034841"/>
    </source>
</evidence>
<dbReference type="InterPro" id="IPR036612">
    <property type="entry name" value="KH_dom_type_1_sf"/>
</dbReference>
<protein>
    <submittedName>
        <fullName evidence="5">KH domain-containing protein</fullName>
    </submittedName>
</protein>
<proteinExistence type="predicted"/>
<feature type="domain" description="K Homology" evidence="4">
    <location>
        <begin position="276"/>
        <end position="358"/>
    </location>
</feature>
<dbReference type="CDD" id="cd22453">
    <property type="entry name" value="KH-I_MUG60_like"/>
    <property type="match status" value="1"/>
</dbReference>
<dbReference type="Gene3D" id="3.30.1370.10">
    <property type="entry name" value="K Homology domain, type 1"/>
    <property type="match status" value="3"/>
</dbReference>
<dbReference type="EMBL" id="LBBL01000031">
    <property type="protein sequence ID" value="KKF96709.1"/>
    <property type="molecule type" value="Genomic_DNA"/>
</dbReference>
<dbReference type="SMART" id="SM00322">
    <property type="entry name" value="KH"/>
    <property type="match status" value="3"/>
</dbReference>
<dbReference type="Proteomes" id="UP000034841">
    <property type="component" value="Unassembled WGS sequence"/>
</dbReference>
<feature type="domain" description="K Homology" evidence="4">
    <location>
        <begin position="660"/>
        <end position="727"/>
    </location>
</feature>
<dbReference type="GO" id="GO:0005737">
    <property type="term" value="C:cytoplasm"/>
    <property type="evidence" value="ECO:0007669"/>
    <property type="project" value="TreeGrafter"/>
</dbReference>
<name>A0A0F8DLH5_CERFI</name>
<comment type="caution">
    <text evidence="5">The sequence shown here is derived from an EMBL/GenBank/DDBJ whole genome shotgun (WGS) entry which is preliminary data.</text>
</comment>
<keyword evidence="6" id="KW-1185">Reference proteome</keyword>
<dbReference type="GO" id="GO:0003729">
    <property type="term" value="F:mRNA binding"/>
    <property type="evidence" value="ECO:0007669"/>
    <property type="project" value="TreeGrafter"/>
</dbReference>
<feature type="region of interest" description="Disordered" evidence="3">
    <location>
        <begin position="921"/>
        <end position="1031"/>
    </location>
</feature>
<keyword evidence="1" id="KW-0677">Repeat</keyword>
<keyword evidence="2" id="KW-0694">RNA-binding</keyword>
<accession>A0A0F8DLH5</accession>
<dbReference type="SUPFAM" id="SSF54791">
    <property type="entry name" value="Eukaryotic type KH-domain (KH-domain type I)"/>
    <property type="match status" value="3"/>
</dbReference>
<reference evidence="5 6" key="1">
    <citation type="submission" date="2015-04" db="EMBL/GenBank/DDBJ databases">
        <title>Genome sequence of Ceratocystis platani, a major pathogen of plane trees.</title>
        <authorList>
            <person name="Belbahri L."/>
        </authorList>
    </citation>
    <scope>NUCLEOTIDE SEQUENCE [LARGE SCALE GENOMIC DNA]</scope>
    <source>
        <strain evidence="5 6">CFO</strain>
    </source>
</reference>
<evidence type="ECO:0000259" key="4">
    <source>
        <dbReference type="SMART" id="SM00322"/>
    </source>
</evidence>
<dbReference type="Pfam" id="PF00013">
    <property type="entry name" value="KH_1"/>
    <property type="match status" value="2"/>
</dbReference>
<evidence type="ECO:0000256" key="1">
    <source>
        <dbReference type="ARBA" id="ARBA00022737"/>
    </source>
</evidence>
<feature type="domain" description="K Homology" evidence="4">
    <location>
        <begin position="573"/>
        <end position="655"/>
    </location>
</feature>
<evidence type="ECO:0000256" key="2">
    <source>
        <dbReference type="PROSITE-ProRule" id="PRU00117"/>
    </source>
</evidence>
<dbReference type="PROSITE" id="PS50084">
    <property type="entry name" value="KH_TYPE_1"/>
    <property type="match status" value="1"/>
</dbReference>
<feature type="compositionally biased region" description="Low complexity" evidence="3">
    <location>
        <begin position="1007"/>
        <end position="1017"/>
    </location>
</feature>
<dbReference type="InterPro" id="IPR004088">
    <property type="entry name" value="KH_dom_type_1"/>
</dbReference>